<dbReference type="HOGENOM" id="CLU_098106_2_0_1"/>
<comment type="similarity">
    <text evidence="1">Belongs to the ARG7 family.</text>
</comment>
<organism evidence="2 3">
    <name type="scientific">Amborella trichopoda</name>
    <dbReference type="NCBI Taxonomy" id="13333"/>
    <lineage>
        <taxon>Eukaryota</taxon>
        <taxon>Viridiplantae</taxon>
        <taxon>Streptophyta</taxon>
        <taxon>Embryophyta</taxon>
        <taxon>Tracheophyta</taxon>
        <taxon>Spermatophyta</taxon>
        <taxon>Magnoliopsida</taxon>
        <taxon>Amborellales</taxon>
        <taxon>Amborellaceae</taxon>
        <taxon>Amborella</taxon>
    </lineage>
</organism>
<dbReference type="OMA" id="YGFDQRN"/>
<evidence type="ECO:0008006" key="4">
    <source>
        <dbReference type="Google" id="ProtNLM"/>
    </source>
</evidence>
<dbReference type="Pfam" id="PF02519">
    <property type="entry name" value="Auxin_inducible"/>
    <property type="match status" value="1"/>
</dbReference>
<dbReference type="KEGG" id="atr:18441250"/>
<protein>
    <recommendedName>
        <fullName evidence="4">SAUR family protein</fullName>
    </recommendedName>
</protein>
<keyword evidence="3" id="KW-1185">Reference proteome</keyword>
<evidence type="ECO:0000256" key="1">
    <source>
        <dbReference type="ARBA" id="ARBA00006974"/>
    </source>
</evidence>
<dbReference type="InterPro" id="IPR003676">
    <property type="entry name" value="SAUR_fam"/>
</dbReference>
<name>W1PXM7_AMBTC</name>
<dbReference type="Gramene" id="ERN13013">
    <property type="protein sequence ID" value="ERN13013"/>
    <property type="gene ID" value="AMTR_s00040p00095090"/>
</dbReference>
<gene>
    <name evidence="2" type="ORF">AMTR_s00040p00095090</name>
</gene>
<dbReference type="GO" id="GO:0009733">
    <property type="term" value="P:response to auxin"/>
    <property type="evidence" value="ECO:0007669"/>
    <property type="project" value="InterPro"/>
</dbReference>
<dbReference type="eggNOG" id="ENOG502S23E">
    <property type="taxonomic scope" value="Eukaryota"/>
</dbReference>
<dbReference type="OrthoDB" id="1848283at2759"/>
<reference evidence="3" key="1">
    <citation type="journal article" date="2013" name="Science">
        <title>The Amborella genome and the evolution of flowering plants.</title>
        <authorList>
            <consortium name="Amborella Genome Project"/>
        </authorList>
    </citation>
    <scope>NUCLEOTIDE SEQUENCE [LARGE SCALE GENOMIC DNA]</scope>
</reference>
<dbReference type="PANTHER" id="PTHR31374:SF28">
    <property type="entry name" value="SAUR-LIKE AUXIN-RESPONSIVE PROTEIN FAMILY"/>
    <property type="match status" value="1"/>
</dbReference>
<evidence type="ECO:0000313" key="3">
    <source>
        <dbReference type="Proteomes" id="UP000017836"/>
    </source>
</evidence>
<dbReference type="Proteomes" id="UP000017836">
    <property type="component" value="Unassembled WGS sequence"/>
</dbReference>
<proteinExistence type="inferred from homology"/>
<dbReference type="AlphaFoldDB" id="W1PXM7"/>
<evidence type="ECO:0000313" key="2">
    <source>
        <dbReference type="EMBL" id="ERN13013.1"/>
    </source>
</evidence>
<accession>W1PXM7</accession>
<sequence>MESLKKIAKRVQSLGRRKTRYECLFDASGDTPVTTPPGCVAVYVGEERRRYVVPMNFLSHPLFRMLLEKAQDEFGFDQKEGLVVPCSVFSFEQVVCAIESSHGQFDLQEFVEEFAS</sequence>
<dbReference type="PANTHER" id="PTHR31374">
    <property type="entry name" value="AUXIN-INDUCED PROTEIN-LIKE-RELATED"/>
    <property type="match status" value="1"/>
</dbReference>
<dbReference type="EMBL" id="KI392591">
    <property type="protein sequence ID" value="ERN13013.1"/>
    <property type="molecule type" value="Genomic_DNA"/>
</dbReference>